<dbReference type="Pfam" id="PF13343">
    <property type="entry name" value="SBP_bac_6"/>
    <property type="match status" value="1"/>
</dbReference>
<dbReference type="Gene3D" id="3.40.190.10">
    <property type="entry name" value="Periplasmic binding protein-like II"/>
    <property type="match status" value="2"/>
</dbReference>
<feature type="binding site" evidence="3">
    <location>
        <position position="222"/>
    </location>
    <ligand>
        <name>Fe cation</name>
        <dbReference type="ChEBI" id="CHEBI:24875"/>
    </ligand>
</feature>
<dbReference type="PIRSF" id="PIRSF002825">
    <property type="entry name" value="CfbpA"/>
    <property type="match status" value="1"/>
</dbReference>
<organism evidence="5 6">
    <name type="scientific">Allopseudospirillum japonicum</name>
    <dbReference type="NCBI Taxonomy" id="64971"/>
    <lineage>
        <taxon>Bacteria</taxon>
        <taxon>Pseudomonadati</taxon>
        <taxon>Pseudomonadota</taxon>
        <taxon>Gammaproteobacteria</taxon>
        <taxon>Oceanospirillales</taxon>
        <taxon>Oceanospirillaceae</taxon>
        <taxon>Allopseudospirillum</taxon>
    </lineage>
</organism>
<dbReference type="InterPro" id="IPR026045">
    <property type="entry name" value="Ferric-bd"/>
</dbReference>
<dbReference type="EMBL" id="FNYH01000008">
    <property type="protein sequence ID" value="SEI71601.1"/>
    <property type="molecule type" value="Genomic_DNA"/>
</dbReference>
<dbReference type="GO" id="GO:0046872">
    <property type="term" value="F:metal ion binding"/>
    <property type="evidence" value="ECO:0007669"/>
    <property type="project" value="UniProtKB-KW"/>
</dbReference>
<keyword evidence="6" id="KW-1185">Reference proteome</keyword>
<dbReference type="GO" id="GO:0030288">
    <property type="term" value="C:outer membrane-bounded periplasmic space"/>
    <property type="evidence" value="ECO:0007669"/>
    <property type="project" value="TreeGrafter"/>
</dbReference>
<dbReference type="CDD" id="cd13542">
    <property type="entry name" value="PBP2_FutA1_ilke"/>
    <property type="match status" value="1"/>
</dbReference>
<evidence type="ECO:0000256" key="2">
    <source>
        <dbReference type="ARBA" id="ARBA00022729"/>
    </source>
</evidence>
<feature type="signal peptide" evidence="4">
    <location>
        <begin position="1"/>
        <end position="25"/>
    </location>
</feature>
<feature type="binding site" evidence="3">
    <location>
        <position position="223"/>
    </location>
    <ligand>
        <name>Fe cation</name>
        <dbReference type="ChEBI" id="CHEBI:24875"/>
    </ligand>
</feature>
<keyword evidence="3" id="KW-0408">Iron</keyword>
<reference evidence="6" key="1">
    <citation type="submission" date="2016-10" db="EMBL/GenBank/DDBJ databases">
        <authorList>
            <person name="Varghese N."/>
            <person name="Submissions S."/>
        </authorList>
    </citation>
    <scope>NUCLEOTIDE SEQUENCE [LARGE SCALE GENOMIC DNA]</scope>
    <source>
        <strain evidence="6">DSM 7165</strain>
    </source>
</reference>
<sequence length="340" mass="37709">MLKPSLLATSLLAASSLFSTSYVLAQDEVNVYSYRQAFLVEPLFAEFTKQTGVKVNVVFAKAGLIERLEQEGKHTPADLLLTTDIGHLEEAMEKGVLQPVQDEVLEEHIPAHLRDPEGRWFALTTRARVIYASKERVPEGEVQSYEDLADPKWQGRICTRKGDHPYNIALIASMIAHHGEEDAKAWLSALKSNLAQKPQGNDRAQVKAIKEGVCDLAIGNSYYYGKMLENPEQQAWAQAVNLVYPNQQDRGTHMNISGVGMTLGAPHKEAALQLMRFLSDTKAQGMYAEVNYETPVKADVPASELVASWGEFKADTLPLHEIAAQRKAAAQLVNKVEFNH</sequence>
<keyword evidence="3" id="KW-0479">Metal-binding</keyword>
<gene>
    <name evidence="5" type="ORF">SAMN05421831_10870</name>
</gene>
<dbReference type="Proteomes" id="UP000242999">
    <property type="component" value="Unassembled WGS sequence"/>
</dbReference>
<evidence type="ECO:0000256" key="4">
    <source>
        <dbReference type="SAM" id="SignalP"/>
    </source>
</evidence>
<evidence type="ECO:0000256" key="3">
    <source>
        <dbReference type="PIRSR" id="PIRSR002825-1"/>
    </source>
</evidence>
<protein>
    <submittedName>
        <fullName evidence="5">Iron(III) transport system substrate-binding protein</fullName>
    </submittedName>
</protein>
<evidence type="ECO:0000313" key="6">
    <source>
        <dbReference type="Proteomes" id="UP000242999"/>
    </source>
</evidence>
<dbReference type="PANTHER" id="PTHR30006">
    <property type="entry name" value="THIAMINE-BINDING PERIPLASMIC PROTEIN-RELATED"/>
    <property type="match status" value="1"/>
</dbReference>
<dbReference type="RefSeq" id="WP_093310188.1">
    <property type="nucleotide sequence ID" value="NZ_FNYH01000008.1"/>
</dbReference>
<keyword evidence="2 4" id="KW-0732">Signal</keyword>
<comment type="similarity">
    <text evidence="1">Belongs to the bacterial solute-binding protein 1 family.</text>
</comment>
<dbReference type="AlphaFoldDB" id="A0A1H6SV11"/>
<evidence type="ECO:0000313" key="5">
    <source>
        <dbReference type="EMBL" id="SEI71601.1"/>
    </source>
</evidence>
<dbReference type="PANTHER" id="PTHR30006:SF15">
    <property type="entry name" value="IRON-UTILIZATION PERIPLASMIC PROTEIN"/>
    <property type="match status" value="1"/>
</dbReference>
<feature type="chain" id="PRO_5017376636" evidence="4">
    <location>
        <begin position="26"/>
        <end position="340"/>
    </location>
</feature>
<evidence type="ECO:0000256" key="1">
    <source>
        <dbReference type="ARBA" id="ARBA00008520"/>
    </source>
</evidence>
<proteinExistence type="inferred from homology"/>
<accession>A0A1H6SV11</accession>
<dbReference type="STRING" id="64971.SAMN05421831_10870"/>
<dbReference type="SUPFAM" id="SSF53850">
    <property type="entry name" value="Periplasmic binding protein-like II"/>
    <property type="match status" value="1"/>
</dbReference>
<name>A0A1H6SV11_9GAMM</name>
<dbReference type="OrthoDB" id="9769567at2"/>